<evidence type="ECO:0000313" key="3">
    <source>
        <dbReference type="EMBL" id="UJO23932.1"/>
    </source>
</evidence>
<evidence type="ECO:0000259" key="2">
    <source>
        <dbReference type="PROSITE" id="PS50097"/>
    </source>
</evidence>
<feature type="compositionally biased region" description="Polar residues" evidence="1">
    <location>
        <begin position="17"/>
        <end position="30"/>
    </location>
</feature>
<feature type="region of interest" description="Disordered" evidence="1">
    <location>
        <begin position="1"/>
        <end position="38"/>
    </location>
</feature>
<reference evidence="3" key="1">
    <citation type="submission" date="2021-12" db="EMBL/GenBank/DDBJ databases">
        <authorList>
            <person name="Zaccaron A."/>
            <person name="Stergiopoulos I."/>
        </authorList>
    </citation>
    <scope>NUCLEOTIDE SEQUENCE</scope>
    <source>
        <strain evidence="3">Race5_Kim</strain>
    </source>
</reference>
<dbReference type="Gene3D" id="3.30.710.10">
    <property type="entry name" value="Potassium Channel Kv1.1, Chain A"/>
    <property type="match status" value="1"/>
</dbReference>
<dbReference type="InterPro" id="IPR000210">
    <property type="entry name" value="BTB/POZ_dom"/>
</dbReference>
<evidence type="ECO:0000256" key="1">
    <source>
        <dbReference type="SAM" id="MobiDB-lite"/>
    </source>
</evidence>
<name>A0A9Q8PK77_PASFU</name>
<feature type="compositionally biased region" description="Polar residues" evidence="1">
    <location>
        <begin position="73"/>
        <end position="87"/>
    </location>
</feature>
<evidence type="ECO:0000313" key="4">
    <source>
        <dbReference type="Proteomes" id="UP000756132"/>
    </source>
</evidence>
<proteinExistence type="predicted"/>
<feature type="domain" description="BTB" evidence="2">
    <location>
        <begin position="85"/>
        <end position="157"/>
    </location>
</feature>
<dbReference type="SUPFAM" id="SSF54695">
    <property type="entry name" value="POZ domain"/>
    <property type="match status" value="1"/>
</dbReference>
<dbReference type="Pfam" id="PF00651">
    <property type="entry name" value="BTB"/>
    <property type="match status" value="1"/>
</dbReference>
<sequence length="299" mass="32584">MARTMQTARKTCPRMSVASTGAYSTRSHAPTPNVPAANDYVNKAIESTEDGRDDSPLDIIDIDSLDSMSSESRSTATTKAHQSSTDSMVAVEVGTGDEAQTFHVHAAQLCKSSEYLKTKAKPEWSKGKATVDLSYQDPGAFNIYVNWLYTGQILSTNAKKSNTSEEWLGLARAFTLGEELIDQDFKNAIMSALSTTASGAQVTDFLDRLGEMVTVIYEGSVEGSPARNFLVDRGQSLERTQLSKLRGELHADYTFDLALARAKVDTLVKGSKKHKRQPISTVKEGLCDYHEHGDGKGCL</sequence>
<dbReference type="OrthoDB" id="3649243at2759"/>
<dbReference type="InterPro" id="IPR011333">
    <property type="entry name" value="SKP1/BTB/POZ_sf"/>
</dbReference>
<dbReference type="CDD" id="cd18186">
    <property type="entry name" value="BTB_POZ_ZBTB_KLHL-like"/>
    <property type="match status" value="1"/>
</dbReference>
<reference evidence="3" key="2">
    <citation type="journal article" date="2022" name="Microb. Genom.">
        <title>A chromosome-scale genome assembly of the tomato pathogen Cladosporium fulvum reveals a compartmentalized genome architecture and the presence of a dispensable chromosome.</title>
        <authorList>
            <person name="Zaccaron A.Z."/>
            <person name="Chen L.H."/>
            <person name="Samaras A."/>
            <person name="Stergiopoulos I."/>
        </authorList>
    </citation>
    <scope>NUCLEOTIDE SEQUENCE</scope>
    <source>
        <strain evidence="3">Race5_Kim</strain>
    </source>
</reference>
<gene>
    <name evidence="3" type="ORF">CLAFUR5_12544</name>
</gene>
<dbReference type="KEGG" id="ffu:CLAFUR5_12544"/>
<dbReference type="Proteomes" id="UP000756132">
    <property type="component" value="Chromosome 11"/>
</dbReference>
<dbReference type="PANTHER" id="PTHR47843:SF2">
    <property type="entry name" value="BTB DOMAIN-CONTAINING PROTEIN"/>
    <property type="match status" value="1"/>
</dbReference>
<organism evidence="3 4">
    <name type="scientific">Passalora fulva</name>
    <name type="common">Tomato leaf mold</name>
    <name type="synonym">Cladosporium fulvum</name>
    <dbReference type="NCBI Taxonomy" id="5499"/>
    <lineage>
        <taxon>Eukaryota</taxon>
        <taxon>Fungi</taxon>
        <taxon>Dikarya</taxon>
        <taxon>Ascomycota</taxon>
        <taxon>Pezizomycotina</taxon>
        <taxon>Dothideomycetes</taxon>
        <taxon>Dothideomycetidae</taxon>
        <taxon>Mycosphaerellales</taxon>
        <taxon>Mycosphaerellaceae</taxon>
        <taxon>Fulvia</taxon>
    </lineage>
</organism>
<dbReference type="GeneID" id="71992422"/>
<dbReference type="RefSeq" id="XP_047768298.1">
    <property type="nucleotide sequence ID" value="XM_047911692.1"/>
</dbReference>
<dbReference type="AlphaFoldDB" id="A0A9Q8PK77"/>
<dbReference type="PROSITE" id="PS50097">
    <property type="entry name" value="BTB"/>
    <property type="match status" value="1"/>
</dbReference>
<dbReference type="EMBL" id="CP090173">
    <property type="protein sequence ID" value="UJO23932.1"/>
    <property type="molecule type" value="Genomic_DNA"/>
</dbReference>
<protein>
    <recommendedName>
        <fullName evidence="2">BTB domain-containing protein</fullName>
    </recommendedName>
</protein>
<keyword evidence="4" id="KW-1185">Reference proteome</keyword>
<feature type="region of interest" description="Disordered" evidence="1">
    <location>
        <begin position="68"/>
        <end position="87"/>
    </location>
</feature>
<accession>A0A9Q8PK77</accession>
<dbReference type="PANTHER" id="PTHR47843">
    <property type="entry name" value="BTB DOMAIN-CONTAINING PROTEIN-RELATED"/>
    <property type="match status" value="1"/>
</dbReference>